<dbReference type="GO" id="GO:0031418">
    <property type="term" value="F:L-ascorbic acid binding"/>
    <property type="evidence" value="ECO:0007669"/>
    <property type="project" value="UniProtKB-KW"/>
</dbReference>
<dbReference type="Proteomes" id="UP000501534">
    <property type="component" value="Chromosome"/>
</dbReference>
<evidence type="ECO:0000313" key="9">
    <source>
        <dbReference type="Proteomes" id="UP000501534"/>
    </source>
</evidence>
<proteinExistence type="predicted"/>
<dbReference type="PROSITE" id="PS51471">
    <property type="entry name" value="FE2OG_OXY"/>
    <property type="match status" value="1"/>
</dbReference>
<organism evidence="8 9">
    <name type="scientific">Usitatibacter rugosus</name>
    <dbReference type="NCBI Taxonomy" id="2732067"/>
    <lineage>
        <taxon>Bacteria</taxon>
        <taxon>Pseudomonadati</taxon>
        <taxon>Pseudomonadota</taxon>
        <taxon>Betaproteobacteria</taxon>
        <taxon>Nitrosomonadales</taxon>
        <taxon>Usitatibacteraceae</taxon>
        <taxon>Usitatibacter</taxon>
    </lineage>
</organism>
<keyword evidence="6" id="KW-0408">Iron</keyword>
<dbReference type="EC" id="1.14.11.-" evidence="8"/>
<evidence type="ECO:0000256" key="3">
    <source>
        <dbReference type="ARBA" id="ARBA00022896"/>
    </source>
</evidence>
<keyword evidence="2" id="KW-0479">Metal-binding</keyword>
<dbReference type="KEGG" id="uru:DSM104443_01735"/>
<evidence type="ECO:0000256" key="2">
    <source>
        <dbReference type="ARBA" id="ARBA00022723"/>
    </source>
</evidence>
<evidence type="ECO:0000256" key="5">
    <source>
        <dbReference type="ARBA" id="ARBA00023002"/>
    </source>
</evidence>
<dbReference type="GO" id="GO:0005506">
    <property type="term" value="F:iron ion binding"/>
    <property type="evidence" value="ECO:0007669"/>
    <property type="project" value="InterPro"/>
</dbReference>
<dbReference type="InterPro" id="IPR044862">
    <property type="entry name" value="Pro_4_hyd_alph_FE2OG_OXY"/>
</dbReference>
<comment type="cofactor">
    <cofactor evidence="1">
        <name>L-ascorbate</name>
        <dbReference type="ChEBI" id="CHEBI:38290"/>
    </cofactor>
</comment>
<evidence type="ECO:0000256" key="6">
    <source>
        <dbReference type="ARBA" id="ARBA00023004"/>
    </source>
</evidence>
<keyword evidence="4" id="KW-0223">Dioxygenase</keyword>
<evidence type="ECO:0000256" key="4">
    <source>
        <dbReference type="ARBA" id="ARBA00022964"/>
    </source>
</evidence>
<dbReference type="GO" id="GO:0016705">
    <property type="term" value="F:oxidoreductase activity, acting on paired donors, with incorporation or reduction of molecular oxygen"/>
    <property type="evidence" value="ECO:0007669"/>
    <property type="project" value="InterPro"/>
</dbReference>
<evidence type="ECO:0000259" key="7">
    <source>
        <dbReference type="PROSITE" id="PS51471"/>
    </source>
</evidence>
<reference evidence="8 9" key="1">
    <citation type="submission" date="2020-04" db="EMBL/GenBank/DDBJ databases">
        <title>Usitatibacter rugosus gen. nov., sp. nov. and Usitatibacter palustris sp. nov., novel members of Usitatibacteraceae fam. nov. within the order Nitrosomonadales isolated from soil.</title>
        <authorList>
            <person name="Huber K.J."/>
            <person name="Neumann-Schaal M."/>
            <person name="Geppert A."/>
            <person name="Luckner M."/>
            <person name="Wanner G."/>
            <person name="Overmann J."/>
        </authorList>
    </citation>
    <scope>NUCLEOTIDE SEQUENCE [LARGE SCALE GENOMIC DNA]</scope>
    <source>
        <strain evidence="8 9">0125_3</strain>
    </source>
</reference>
<dbReference type="InterPro" id="IPR005123">
    <property type="entry name" value="Oxoglu/Fe-dep_dioxygenase_dom"/>
</dbReference>
<keyword evidence="5 8" id="KW-0560">Oxidoreductase</keyword>
<dbReference type="EMBL" id="CP053069">
    <property type="protein sequence ID" value="QJR10668.1"/>
    <property type="molecule type" value="Genomic_DNA"/>
</dbReference>
<accession>A0A6M4GUW4</accession>
<keyword evidence="3" id="KW-0847">Vitamin C</keyword>
<dbReference type="RefSeq" id="WP_171091349.1">
    <property type="nucleotide sequence ID" value="NZ_CP053069.1"/>
</dbReference>
<dbReference type="SMART" id="SM00702">
    <property type="entry name" value="P4Hc"/>
    <property type="match status" value="1"/>
</dbReference>
<protein>
    <submittedName>
        <fullName evidence="8">PKHD-type hydroxylase YbiX</fullName>
        <ecNumber evidence="8">1.14.11.-</ecNumber>
    </submittedName>
</protein>
<feature type="domain" description="Fe2OG dioxygenase" evidence="7">
    <location>
        <begin position="121"/>
        <end position="215"/>
    </location>
</feature>
<gene>
    <name evidence="8" type="primary">ybiX</name>
    <name evidence="8" type="ORF">DSM104443_01735</name>
</gene>
<sequence length="219" mass="24139">MSARELPFLWAPPPGSSSGIAFIDPTGEGFTAPGGERLRPNPHLQDVQLLEGVFDAAECERIIELGRSRPRWDGRCTSEDPSYRVCVTSWMEQEAGNRWIFDRVARAVHEANGILAFDLSGFGEPLHCVEYGAGGGFEWHSDLTAGRASNRKLSVSIQLSDPADYRGGELELCPHGVMKGFRARGSVLVFPAYIPHRVLRIESGVRHAMVAWIHGPAFR</sequence>
<name>A0A6M4GUW4_9PROT</name>
<evidence type="ECO:0000256" key="1">
    <source>
        <dbReference type="ARBA" id="ARBA00001961"/>
    </source>
</evidence>
<dbReference type="AlphaFoldDB" id="A0A6M4GUW4"/>
<dbReference type="SUPFAM" id="SSF51197">
    <property type="entry name" value="Clavaminate synthase-like"/>
    <property type="match status" value="1"/>
</dbReference>
<dbReference type="Gene3D" id="2.60.120.620">
    <property type="entry name" value="q2cbj1_9rhob like domain"/>
    <property type="match status" value="1"/>
</dbReference>
<keyword evidence="9" id="KW-1185">Reference proteome</keyword>
<dbReference type="InterPro" id="IPR006620">
    <property type="entry name" value="Pro_4_hyd_alph"/>
</dbReference>
<dbReference type="GO" id="GO:0051213">
    <property type="term" value="F:dioxygenase activity"/>
    <property type="evidence" value="ECO:0007669"/>
    <property type="project" value="UniProtKB-KW"/>
</dbReference>
<evidence type="ECO:0000313" key="8">
    <source>
        <dbReference type="EMBL" id="QJR10668.1"/>
    </source>
</evidence>
<dbReference type="Pfam" id="PF13640">
    <property type="entry name" value="2OG-FeII_Oxy_3"/>
    <property type="match status" value="1"/>
</dbReference>